<sequence>PNNFNKCAPRGLYEAFAQPGVLYQVGSKYDVDWRNIKRCRERLLKSERVDRQARMHRTLSSVQPSWKIWDHFEILLSGYEECDHSVAGTILCHFDVCQNFRSMKYRLYHLCELSLYVKCMS</sequence>
<accession>A0A0H5QIF5</accession>
<name>A0A0H5QIF5_9EUKA</name>
<evidence type="ECO:0000313" key="1">
    <source>
        <dbReference type="EMBL" id="CRZ01840.1"/>
    </source>
</evidence>
<reference evidence="1" key="1">
    <citation type="submission" date="2015-04" db="EMBL/GenBank/DDBJ databases">
        <title>The genome sequence of the plant pathogenic Rhizarian Plasmodiophora brassicae reveals insights in its biotrophic life cycle and the origin of chitin synthesis.</title>
        <authorList>
            <person name="Schwelm A."/>
            <person name="Fogelqvist J."/>
            <person name="Knaust A."/>
            <person name="Julke S."/>
            <person name="Lilja T."/>
            <person name="Dhandapani V."/>
            <person name="Bonilla-Rosso G."/>
            <person name="Karlsson M."/>
            <person name="Shevchenko A."/>
            <person name="Choi S.R."/>
            <person name="Kim H.G."/>
            <person name="Park J.Y."/>
            <person name="Lim Y.P."/>
            <person name="Ludwig-Muller J."/>
            <person name="Dixelius C."/>
        </authorList>
    </citation>
    <scope>NUCLEOTIDE SEQUENCE</scope>
    <source>
        <tissue evidence="1">Potato root galls</tissue>
    </source>
</reference>
<protein>
    <submittedName>
        <fullName evidence="1">Uncharacterized protein</fullName>
    </submittedName>
</protein>
<dbReference type="EMBL" id="HACM01001398">
    <property type="protein sequence ID" value="CRZ01840.1"/>
    <property type="molecule type" value="Transcribed_RNA"/>
</dbReference>
<proteinExistence type="predicted"/>
<dbReference type="AlphaFoldDB" id="A0A0H5QIF5"/>
<feature type="non-terminal residue" evidence="1">
    <location>
        <position position="1"/>
    </location>
</feature>
<organism evidence="1">
    <name type="scientific">Spongospora subterranea</name>
    <dbReference type="NCBI Taxonomy" id="70186"/>
    <lineage>
        <taxon>Eukaryota</taxon>
        <taxon>Sar</taxon>
        <taxon>Rhizaria</taxon>
        <taxon>Endomyxa</taxon>
        <taxon>Phytomyxea</taxon>
        <taxon>Plasmodiophorida</taxon>
        <taxon>Plasmodiophoridae</taxon>
        <taxon>Spongospora</taxon>
    </lineage>
</organism>